<organism evidence="4 5">
    <name type="scientific">Lentisphaera profundi</name>
    <dbReference type="NCBI Taxonomy" id="1658616"/>
    <lineage>
        <taxon>Bacteria</taxon>
        <taxon>Pseudomonadati</taxon>
        <taxon>Lentisphaerota</taxon>
        <taxon>Lentisphaeria</taxon>
        <taxon>Lentisphaerales</taxon>
        <taxon>Lentisphaeraceae</taxon>
        <taxon>Lentisphaera</taxon>
    </lineage>
</organism>
<dbReference type="Gene3D" id="2.60.120.560">
    <property type="entry name" value="Exo-inulinase, domain 1"/>
    <property type="match status" value="1"/>
</dbReference>
<reference evidence="4 5" key="1">
    <citation type="submission" date="2023-02" db="EMBL/GenBank/DDBJ databases">
        <title>Genome sequence of Lentisphaera profundi SAORIC-696.</title>
        <authorList>
            <person name="Kim e."/>
            <person name="Cho J.-C."/>
            <person name="Choi A."/>
            <person name="Kang I."/>
        </authorList>
    </citation>
    <scope>NUCLEOTIDE SEQUENCE [LARGE SCALE GENOMIC DNA]</scope>
    <source>
        <strain evidence="4 5">SAORIC-696</strain>
    </source>
</reference>
<evidence type="ECO:0000313" key="4">
    <source>
        <dbReference type="EMBL" id="WDE97151.1"/>
    </source>
</evidence>
<evidence type="ECO:0000256" key="1">
    <source>
        <dbReference type="SAM" id="MobiDB-lite"/>
    </source>
</evidence>
<feature type="signal peptide" evidence="2">
    <location>
        <begin position="1"/>
        <end position="17"/>
    </location>
</feature>
<feature type="domain" description="3-keto-alpha-glucoside-1,2-lyase/3-keto-2-hydroxy-glucal hydratase" evidence="3">
    <location>
        <begin position="160"/>
        <end position="339"/>
    </location>
</feature>
<dbReference type="InterPro" id="IPR010496">
    <property type="entry name" value="AL/BT2_dom"/>
</dbReference>
<protein>
    <submittedName>
        <fullName evidence="4">DUF1080 domain-containing protein</fullName>
    </submittedName>
</protein>
<sequence length="342" mass="38016">MKFIALLITLFNLGLLAETQTVWTNPTEAQALKDYQIQGEYQGNGYGAQVIALGSGSFSTVVYKGGLPGDGWDEKNKIVLDGVLEADKVILKSSTGARKYYSPKAETFTPVKQFPPKGQINCSGFIQKSLLSLKIKDQTLKLQKQQRTSPTLGAKAPANAIVLFDGSNIEAFTRGRIDEVTKSLHTDARDLYSKEKFNNYSMHLEFMTPYMPSYRGAKRGNSGIYHVWDYELQILDSFGLDGVHSECGGIYKTAAPRINMAYPPLTWQTYDLDFTNSVFKDGKKNKSAYITVKLNGVLVQDNTEIPAKTGGSRKTPEGEAGPFRLQGHGNKIQYRNIWLIKK</sequence>
<accession>A0ABY7VWF1</accession>
<evidence type="ECO:0000259" key="3">
    <source>
        <dbReference type="Pfam" id="PF06439"/>
    </source>
</evidence>
<evidence type="ECO:0000256" key="2">
    <source>
        <dbReference type="SAM" id="SignalP"/>
    </source>
</evidence>
<dbReference type="PANTHER" id="PTHR33546">
    <property type="entry name" value="LARGE, MULTIFUNCTIONAL SECRETED PROTEIN-RELATED"/>
    <property type="match status" value="1"/>
</dbReference>
<dbReference type="Pfam" id="PF06439">
    <property type="entry name" value="3keto-disac_hyd"/>
    <property type="match status" value="1"/>
</dbReference>
<dbReference type="EMBL" id="CP117811">
    <property type="protein sequence ID" value="WDE97151.1"/>
    <property type="molecule type" value="Genomic_DNA"/>
</dbReference>
<name>A0ABY7VWF1_9BACT</name>
<keyword evidence="2" id="KW-0732">Signal</keyword>
<dbReference type="PANTHER" id="PTHR33546:SF1">
    <property type="entry name" value="LARGE, MULTIFUNCTIONAL SECRETED PROTEIN"/>
    <property type="match status" value="1"/>
</dbReference>
<feature type="region of interest" description="Disordered" evidence="1">
    <location>
        <begin position="305"/>
        <end position="325"/>
    </location>
</feature>
<evidence type="ECO:0000313" key="5">
    <source>
        <dbReference type="Proteomes" id="UP001214250"/>
    </source>
</evidence>
<proteinExistence type="predicted"/>
<gene>
    <name evidence="4" type="ORF">PQO03_04170</name>
</gene>
<dbReference type="Proteomes" id="UP001214250">
    <property type="component" value="Chromosome 1"/>
</dbReference>
<feature type="chain" id="PRO_5046683587" evidence="2">
    <location>
        <begin position="18"/>
        <end position="342"/>
    </location>
</feature>
<keyword evidence="5" id="KW-1185">Reference proteome</keyword>
<dbReference type="RefSeq" id="WP_274151364.1">
    <property type="nucleotide sequence ID" value="NZ_CP117811.1"/>
</dbReference>